<feature type="transmembrane region" description="Helical" evidence="1">
    <location>
        <begin position="66"/>
        <end position="87"/>
    </location>
</feature>
<organism evidence="2 3">
    <name type="scientific">Trichostrongylus colubriformis</name>
    <name type="common">Black scour worm</name>
    <dbReference type="NCBI Taxonomy" id="6319"/>
    <lineage>
        <taxon>Eukaryota</taxon>
        <taxon>Metazoa</taxon>
        <taxon>Ecdysozoa</taxon>
        <taxon>Nematoda</taxon>
        <taxon>Chromadorea</taxon>
        <taxon>Rhabditida</taxon>
        <taxon>Rhabditina</taxon>
        <taxon>Rhabditomorpha</taxon>
        <taxon>Strongyloidea</taxon>
        <taxon>Trichostrongylidae</taxon>
        <taxon>Trichostrongylus</taxon>
    </lineage>
</organism>
<name>A0AAN8J0T4_TRICO</name>
<gene>
    <name evidence="2" type="ORF">GCK32_016384</name>
</gene>
<reference evidence="2 3" key="1">
    <citation type="submission" date="2019-10" db="EMBL/GenBank/DDBJ databases">
        <title>Assembly and Annotation for the nematode Trichostrongylus colubriformis.</title>
        <authorList>
            <person name="Martin J."/>
        </authorList>
    </citation>
    <scope>NUCLEOTIDE SEQUENCE [LARGE SCALE GENOMIC DNA]</scope>
    <source>
        <strain evidence="2">G859</strain>
        <tissue evidence="2">Whole worm</tissue>
    </source>
</reference>
<keyword evidence="1" id="KW-0472">Membrane</keyword>
<dbReference type="EMBL" id="WIXE01016303">
    <property type="protein sequence ID" value="KAK5972784.1"/>
    <property type="molecule type" value="Genomic_DNA"/>
</dbReference>
<comment type="caution">
    <text evidence="2">The sequence shown here is derived from an EMBL/GenBank/DDBJ whole genome shotgun (WGS) entry which is preliminary data.</text>
</comment>
<evidence type="ECO:0000256" key="1">
    <source>
        <dbReference type="SAM" id="Phobius"/>
    </source>
</evidence>
<evidence type="ECO:0000313" key="2">
    <source>
        <dbReference type="EMBL" id="KAK5972784.1"/>
    </source>
</evidence>
<proteinExistence type="predicted"/>
<sequence>MFAEWLLLLCDNTHHNSLAKLLVLFHIVWVIDPAVFFLCVIMAEAVREFWNKVVTTKRLYLNPHEHFGRANIFRAAMASYIGMYFLFRWNQKRKARNLRELQSAERVNILNDALARAAQGNRRVNGSGQVLAVMVELDVNKENEEEPNFSDPEDFVDDITDEGITRYGCFAAKTIYG</sequence>
<keyword evidence="3" id="KW-1185">Reference proteome</keyword>
<dbReference type="Proteomes" id="UP001331761">
    <property type="component" value="Unassembled WGS sequence"/>
</dbReference>
<keyword evidence="1" id="KW-0812">Transmembrane</keyword>
<accession>A0AAN8J0T4</accession>
<keyword evidence="1" id="KW-1133">Transmembrane helix</keyword>
<evidence type="ECO:0000313" key="3">
    <source>
        <dbReference type="Proteomes" id="UP001331761"/>
    </source>
</evidence>
<protein>
    <submittedName>
        <fullName evidence="2">Uncharacterized protein</fullName>
    </submittedName>
</protein>
<feature type="transmembrane region" description="Helical" evidence="1">
    <location>
        <begin position="21"/>
        <end position="46"/>
    </location>
</feature>
<dbReference type="AlphaFoldDB" id="A0AAN8J0T4"/>